<name>A0A0N1HW40_LEPSE</name>
<feature type="region of interest" description="Disordered" evidence="1">
    <location>
        <begin position="244"/>
        <end position="269"/>
    </location>
</feature>
<evidence type="ECO:0000313" key="3">
    <source>
        <dbReference type="Proteomes" id="UP000038009"/>
    </source>
</evidence>
<feature type="compositionally biased region" description="Polar residues" evidence="1">
    <location>
        <begin position="260"/>
        <end position="269"/>
    </location>
</feature>
<organism evidence="2 3">
    <name type="scientific">Leptomonas seymouri</name>
    <dbReference type="NCBI Taxonomy" id="5684"/>
    <lineage>
        <taxon>Eukaryota</taxon>
        <taxon>Discoba</taxon>
        <taxon>Euglenozoa</taxon>
        <taxon>Kinetoplastea</taxon>
        <taxon>Metakinetoplastina</taxon>
        <taxon>Trypanosomatida</taxon>
        <taxon>Trypanosomatidae</taxon>
        <taxon>Leishmaniinae</taxon>
        <taxon>Leptomonas</taxon>
    </lineage>
</organism>
<dbReference type="Proteomes" id="UP000038009">
    <property type="component" value="Unassembled WGS sequence"/>
</dbReference>
<dbReference type="VEuPathDB" id="TriTrypDB:Lsey_0217_0020"/>
<proteinExistence type="predicted"/>
<reference evidence="2 3" key="1">
    <citation type="journal article" date="2015" name="PLoS Pathog.">
        <title>Leptomonas seymouri: Adaptations to the Dixenous Life Cycle Analyzed by Genome Sequencing, Transcriptome Profiling and Co-infection with Leishmania donovani.</title>
        <authorList>
            <person name="Kraeva N."/>
            <person name="Butenko A."/>
            <person name="Hlavacova J."/>
            <person name="Kostygov A."/>
            <person name="Myskova J."/>
            <person name="Grybchuk D."/>
            <person name="Lestinova T."/>
            <person name="Votypka J."/>
            <person name="Volf P."/>
            <person name="Opperdoes F."/>
            <person name="Flegontov P."/>
            <person name="Lukes J."/>
            <person name="Yurchenko V."/>
        </authorList>
    </citation>
    <scope>NUCLEOTIDE SEQUENCE [LARGE SCALE GENOMIC DNA]</scope>
    <source>
        <strain evidence="2 3">ATCC 30220</strain>
    </source>
</reference>
<dbReference type="OrthoDB" id="10646924at2759"/>
<comment type="caution">
    <text evidence="2">The sequence shown here is derived from an EMBL/GenBank/DDBJ whole genome shotgun (WGS) entry which is preliminary data.</text>
</comment>
<evidence type="ECO:0000256" key="1">
    <source>
        <dbReference type="SAM" id="MobiDB-lite"/>
    </source>
</evidence>
<evidence type="ECO:0000313" key="2">
    <source>
        <dbReference type="EMBL" id="KPI84974.1"/>
    </source>
</evidence>
<feature type="region of interest" description="Disordered" evidence="1">
    <location>
        <begin position="1"/>
        <end position="54"/>
    </location>
</feature>
<dbReference type="AlphaFoldDB" id="A0A0N1HW40"/>
<sequence length="333" mass="35132">MHKQPDFQSHVRAPTPLRISPSSTDLMHASQPAAEPPQREALASTPADSADSFHCSTRAASSTASQFWLSSSLNEVGIACTAPARDVCRSRAAASRPAVGNASGESEEGRARAQDHARFMRLGEDCARGGADADGVPATAPVVVKDGGAGLAGSFDGARGRGAPALPSVTRPFWFNGQLMRVELVRHRDDGGREEARVVATEAVADVSVGVQRFCVPCRFAGAKGERQDAGGCPSALLPRVDAATSEPVASRAGEDVVASSGSPDETSDQRWLSTVESAMAAQMCAAAHRQLFRWADAANSDKGSLPDVPQLRSAENEEEAREALLRWWSLHH</sequence>
<protein>
    <submittedName>
        <fullName evidence="2">Uncharacterized protein</fullName>
    </submittedName>
</protein>
<keyword evidence="3" id="KW-1185">Reference proteome</keyword>
<dbReference type="OMA" id="RWADAAN"/>
<gene>
    <name evidence="2" type="ORF">ABL78_5965</name>
</gene>
<accession>A0A0N1HW40</accession>
<dbReference type="EMBL" id="LJSK01000217">
    <property type="protein sequence ID" value="KPI84974.1"/>
    <property type="molecule type" value="Genomic_DNA"/>
</dbReference>